<proteinExistence type="predicted"/>
<protein>
    <submittedName>
        <fullName evidence="1">Uncharacterized protein</fullName>
    </submittedName>
</protein>
<evidence type="ECO:0000313" key="2">
    <source>
        <dbReference type="Proteomes" id="UP000073601"/>
    </source>
</evidence>
<dbReference type="AlphaFoldDB" id="A0A128EZM3"/>
<dbReference type="EMBL" id="FIZY01000006">
    <property type="protein sequence ID" value="CZF79481.1"/>
    <property type="molecule type" value="Genomic_DNA"/>
</dbReference>
<keyword evidence="2" id="KW-1185">Reference proteome</keyword>
<organism evidence="1 2">
    <name type="scientific">Grimontia marina</name>
    <dbReference type="NCBI Taxonomy" id="646534"/>
    <lineage>
        <taxon>Bacteria</taxon>
        <taxon>Pseudomonadati</taxon>
        <taxon>Pseudomonadota</taxon>
        <taxon>Gammaproteobacteria</taxon>
        <taxon>Vibrionales</taxon>
        <taxon>Vibrionaceae</taxon>
        <taxon>Grimontia</taxon>
    </lineage>
</organism>
<dbReference type="Proteomes" id="UP000073601">
    <property type="component" value="Unassembled WGS sequence"/>
</dbReference>
<accession>A0A128EZM3</accession>
<gene>
    <name evidence="1" type="ORF">GMA8713_00993</name>
</gene>
<dbReference type="OrthoDB" id="5918930at2"/>
<name>A0A128EZM3_9GAMM</name>
<evidence type="ECO:0000313" key="1">
    <source>
        <dbReference type="EMBL" id="CZF79481.1"/>
    </source>
</evidence>
<reference evidence="2" key="1">
    <citation type="submission" date="2016-02" db="EMBL/GenBank/DDBJ databases">
        <authorList>
            <person name="Rodrigo-Torres Lidia"/>
            <person name="Arahal R.David."/>
        </authorList>
    </citation>
    <scope>NUCLEOTIDE SEQUENCE [LARGE SCALE GENOMIC DNA]</scope>
    <source>
        <strain evidence="2">CECT 8713</strain>
    </source>
</reference>
<sequence>MAKNKNLETVTNEIDQEVKKATSHPVYGRFLAPLRLMVVWVRAVNTELREIRAYMNSDERQPATIENGEG</sequence>